<dbReference type="eggNOG" id="COG0834">
    <property type="taxonomic scope" value="Bacteria"/>
</dbReference>
<name>R8B1W2_9GAMM</name>
<protein>
    <recommendedName>
        <fullName evidence="3">Solute-binding protein family 3/N-terminal domain-containing protein</fullName>
    </recommendedName>
</protein>
<comment type="caution">
    <text evidence="1">The sequence shown here is derived from an EMBL/GenBank/DDBJ whole genome shotgun (WGS) entry which is preliminary data.</text>
</comment>
<gene>
    <name evidence="1" type="ORF">MARLIPOL_07399</name>
</gene>
<dbReference type="Proteomes" id="UP000016540">
    <property type="component" value="Unassembled WGS sequence"/>
</dbReference>
<evidence type="ECO:0000313" key="1">
    <source>
        <dbReference type="EMBL" id="EON92559.1"/>
    </source>
</evidence>
<evidence type="ECO:0000313" key="2">
    <source>
        <dbReference type="Proteomes" id="UP000016540"/>
    </source>
</evidence>
<sequence>MVFGILLSILAGTAQCLAEVRNTSYQPPPLQEYILWYRNYDSPAIRALLELALKKTPEYGDFRIIRSEEMGQGRVLRELAHGRTRLIDIANVASSTERESQLLAIPIPIDGGLLGFRVCVVLPHSLPLFEGVRTVEDLRDRGIRIGQGLHWPDTDILKINDIPVITHTRYELLFRMLRNDRFDCFARGVSEVMFDLAIENDPELVIEPSIMLAYPMPSYFFTSPYDYLTAHRVQLGMERAILDGSFAQFLANYYGKAIETLALDRRTVIVLKNPFLSEESRMVGRQTLDNLQRRLQLLSQ</sequence>
<keyword evidence="2" id="KW-1185">Reference proteome</keyword>
<evidence type="ECO:0008006" key="3">
    <source>
        <dbReference type="Google" id="ProtNLM"/>
    </source>
</evidence>
<dbReference type="STRING" id="1318628.MARLIPOL_07399"/>
<dbReference type="HOGENOM" id="CLU_066015_1_0_6"/>
<accession>R8B1W2</accession>
<reference evidence="1 2" key="1">
    <citation type="journal article" date="2013" name="Genome Announc.">
        <title>Draft Genome Sequence of the Moderately Halophilic Bacterium Marinobacter lipolyticus Strain SM19.</title>
        <authorList>
            <person name="Papke R.T."/>
            <person name="de la Haba R.R."/>
            <person name="Infante-Dominguez C."/>
            <person name="Perez D."/>
            <person name="Sanchez-Porro C."/>
            <person name="Lapierre P."/>
            <person name="Ventosa A."/>
        </authorList>
    </citation>
    <scope>NUCLEOTIDE SEQUENCE [LARGE SCALE GENOMIC DNA]</scope>
    <source>
        <strain evidence="1 2">SM19</strain>
    </source>
</reference>
<dbReference type="EMBL" id="ASAD01000010">
    <property type="protein sequence ID" value="EON92559.1"/>
    <property type="molecule type" value="Genomic_DNA"/>
</dbReference>
<dbReference type="PATRIC" id="fig|1318628.3.peg.1482"/>
<organism evidence="1 2">
    <name type="scientific">Marinobacter lipolyticus SM19</name>
    <dbReference type="NCBI Taxonomy" id="1318628"/>
    <lineage>
        <taxon>Bacteria</taxon>
        <taxon>Pseudomonadati</taxon>
        <taxon>Pseudomonadota</taxon>
        <taxon>Gammaproteobacteria</taxon>
        <taxon>Pseudomonadales</taxon>
        <taxon>Marinobacteraceae</taxon>
        <taxon>Marinobacter</taxon>
    </lineage>
</organism>
<proteinExistence type="predicted"/>
<dbReference type="SUPFAM" id="SSF53850">
    <property type="entry name" value="Periplasmic binding protein-like II"/>
    <property type="match status" value="1"/>
</dbReference>
<dbReference type="AlphaFoldDB" id="R8B1W2"/>